<dbReference type="InterPro" id="IPR025202">
    <property type="entry name" value="PLD-like_dom"/>
</dbReference>
<dbReference type="PANTHER" id="PTHR21248">
    <property type="entry name" value="CARDIOLIPIN SYNTHASE"/>
    <property type="match status" value="1"/>
</dbReference>
<dbReference type="Proteomes" id="UP000321062">
    <property type="component" value="Chromosome"/>
</dbReference>
<comment type="function">
    <text evidence="1">Could be a virulence factor.</text>
</comment>
<evidence type="ECO:0000256" key="12">
    <source>
        <dbReference type="ARBA" id="ARBA00023136"/>
    </source>
</evidence>
<dbReference type="GO" id="GO:0032049">
    <property type="term" value="P:cardiolipin biosynthetic process"/>
    <property type="evidence" value="ECO:0007669"/>
    <property type="project" value="UniProtKB-UniRule"/>
</dbReference>
<proteinExistence type="predicted"/>
<dbReference type="GO" id="GO:0005576">
    <property type="term" value="C:extracellular region"/>
    <property type="evidence" value="ECO:0007669"/>
    <property type="project" value="UniProtKB-SubCell"/>
</dbReference>
<keyword evidence="6" id="KW-0964">Secreted</keyword>
<evidence type="ECO:0000256" key="5">
    <source>
        <dbReference type="ARBA" id="ARBA00022516"/>
    </source>
</evidence>
<name>A0A5B9DN74_9HYPH</name>
<reference evidence="16 17" key="1">
    <citation type="journal article" date="2015" name="Int. J. Syst. Evol. Microbiol.">
        <title>Youhaiella tibetensis gen. nov., sp. nov., isolated from subsurface sediment.</title>
        <authorList>
            <person name="Wang Y.X."/>
            <person name="Huang F.Q."/>
            <person name="Nogi Y."/>
            <person name="Pang S.J."/>
            <person name="Wang P.K."/>
            <person name="Lv J."/>
        </authorList>
    </citation>
    <scope>NUCLEOTIDE SEQUENCE [LARGE SCALE GENOMIC DNA]</scope>
    <source>
        <strain evidence="17">fig4</strain>
    </source>
</reference>
<dbReference type="Pfam" id="PF13091">
    <property type="entry name" value="PLDc_2"/>
    <property type="match status" value="2"/>
</dbReference>
<evidence type="ECO:0000256" key="8">
    <source>
        <dbReference type="ARBA" id="ARBA00022692"/>
    </source>
</evidence>
<protein>
    <recommendedName>
        <fullName evidence="15">Cardiolipin synthase</fullName>
        <ecNumber evidence="15">2.7.8.-</ecNumber>
    </recommendedName>
</protein>
<keyword evidence="10" id="KW-1133">Transmembrane helix</keyword>
<dbReference type="NCBIfam" id="TIGR04265">
    <property type="entry name" value="bac_cardiolipin"/>
    <property type="match status" value="1"/>
</dbReference>
<dbReference type="EMBL" id="CP041690">
    <property type="protein sequence ID" value="QEE20800.1"/>
    <property type="molecule type" value="Genomic_DNA"/>
</dbReference>
<dbReference type="Gene3D" id="3.30.870.10">
    <property type="entry name" value="Endonuclease Chain A"/>
    <property type="match status" value="2"/>
</dbReference>
<evidence type="ECO:0000256" key="2">
    <source>
        <dbReference type="ARBA" id="ARBA00004613"/>
    </source>
</evidence>
<accession>A0A5B9DN74</accession>
<dbReference type="SUPFAM" id="SSF56024">
    <property type="entry name" value="Phospholipase D/nuclease"/>
    <property type="match status" value="2"/>
</dbReference>
<comment type="subcellular location">
    <subcellularLocation>
        <location evidence="3">Cell membrane</location>
        <topology evidence="3">Multi-pass membrane protein</topology>
    </subcellularLocation>
    <subcellularLocation>
        <location evidence="2">Secreted</location>
    </subcellularLocation>
</comment>
<keyword evidence="11" id="KW-0443">Lipid metabolism</keyword>
<keyword evidence="12" id="KW-0472">Membrane</keyword>
<keyword evidence="5" id="KW-0444">Lipid biosynthesis</keyword>
<dbReference type="GO" id="GO:0005886">
    <property type="term" value="C:plasma membrane"/>
    <property type="evidence" value="ECO:0007669"/>
    <property type="project" value="UniProtKB-SubCell"/>
</dbReference>
<keyword evidence="8" id="KW-0812">Transmembrane</keyword>
<dbReference type="Pfam" id="PF13396">
    <property type="entry name" value="PLDc_N"/>
    <property type="match status" value="1"/>
</dbReference>
<evidence type="ECO:0000256" key="13">
    <source>
        <dbReference type="ARBA" id="ARBA00023209"/>
    </source>
</evidence>
<evidence type="ECO:0000256" key="1">
    <source>
        <dbReference type="ARBA" id="ARBA00003145"/>
    </source>
</evidence>
<dbReference type="OrthoDB" id="9762009at2"/>
<evidence type="ECO:0000256" key="3">
    <source>
        <dbReference type="ARBA" id="ARBA00004651"/>
    </source>
</evidence>
<dbReference type="EC" id="2.7.8.-" evidence="15"/>
<evidence type="ECO:0000256" key="9">
    <source>
        <dbReference type="ARBA" id="ARBA00022737"/>
    </source>
</evidence>
<gene>
    <name evidence="16" type="primary">cls</name>
    <name evidence="16" type="ORF">FNA67_11715</name>
</gene>
<evidence type="ECO:0000256" key="15">
    <source>
        <dbReference type="NCBIfam" id="TIGR04265"/>
    </source>
</evidence>
<organism evidence="16 17">
    <name type="scientific">Paradevosia tibetensis</name>
    <dbReference type="NCBI Taxonomy" id="1447062"/>
    <lineage>
        <taxon>Bacteria</taxon>
        <taxon>Pseudomonadati</taxon>
        <taxon>Pseudomonadota</taxon>
        <taxon>Alphaproteobacteria</taxon>
        <taxon>Hyphomicrobiales</taxon>
        <taxon>Devosiaceae</taxon>
        <taxon>Paradevosia</taxon>
    </lineage>
</organism>
<evidence type="ECO:0000256" key="7">
    <source>
        <dbReference type="ARBA" id="ARBA00022679"/>
    </source>
</evidence>
<dbReference type="SMART" id="SM00155">
    <property type="entry name" value="PLDc"/>
    <property type="match status" value="2"/>
</dbReference>
<dbReference type="PROSITE" id="PS50035">
    <property type="entry name" value="PLD"/>
    <property type="match status" value="2"/>
</dbReference>
<evidence type="ECO:0000256" key="11">
    <source>
        <dbReference type="ARBA" id="ARBA00023098"/>
    </source>
</evidence>
<dbReference type="InterPro" id="IPR027379">
    <property type="entry name" value="CLS_N"/>
</dbReference>
<evidence type="ECO:0000256" key="6">
    <source>
        <dbReference type="ARBA" id="ARBA00022525"/>
    </source>
</evidence>
<dbReference type="RefSeq" id="WP_147656147.1">
    <property type="nucleotide sequence ID" value="NZ_BMFM01000001.1"/>
</dbReference>
<dbReference type="AlphaFoldDB" id="A0A5B9DN74"/>
<dbReference type="GO" id="GO:0008808">
    <property type="term" value="F:cardiolipin synthase activity"/>
    <property type="evidence" value="ECO:0007669"/>
    <property type="project" value="UniProtKB-UniRule"/>
</dbReference>
<dbReference type="InterPro" id="IPR001736">
    <property type="entry name" value="PLipase_D/transphosphatidylase"/>
</dbReference>
<dbReference type="InterPro" id="IPR022924">
    <property type="entry name" value="Cardiolipin_synthase"/>
</dbReference>
<keyword evidence="7" id="KW-0808">Transferase</keyword>
<evidence type="ECO:0000256" key="4">
    <source>
        <dbReference type="ARBA" id="ARBA00022475"/>
    </source>
</evidence>
<keyword evidence="13" id="KW-0594">Phospholipid biosynthesis</keyword>
<sequence>MSGAPFAVLFEHLDIVAWFLAANFLLAAICAIREVMNSRTSQGSIAWLLSLVMLPFPTAFLYLIFGWKLFDDYTTVQTHSGRRARAERAAQLNITDPLTTEQWPVLANVAQMPFLSGNRAELLIDGQATFDSIFAGIRRARDYILIQFYIIRDDRLGQQLADLLVERASAGVAVRIIYDDVGSNSLPIRYVQRLRDAGVHVATFNQRHPFLRIYGPTRINYRSHRKVVCVDGKEAWVGGHNVGVEYLGEDPRFGHWRDTHVHVAGPAALAVGLVFREDWEWATGQRLPAALPDHVDTPGDQPVLVMPTGPADKLEGCAIAFTEVISRARRRLWIVSPYFVPDLDVQTALYAAALRGVDVRVLLPKKPDHLLVWLASNSHADAMVGHGISVYRYLAGFLHEKVILVDDEIAGVGTVNFDNRSFAINFECTLWFTHPDMIAAVDRMLDADFAASHQTKPEDVRNKPWIQRFIGQAARLLSPIL</sequence>
<evidence type="ECO:0000313" key="17">
    <source>
        <dbReference type="Proteomes" id="UP000321062"/>
    </source>
</evidence>
<dbReference type="KEGG" id="yti:FNA67_11715"/>
<keyword evidence="14" id="KW-1208">Phospholipid metabolism</keyword>
<keyword evidence="9" id="KW-0677">Repeat</keyword>
<evidence type="ECO:0000256" key="10">
    <source>
        <dbReference type="ARBA" id="ARBA00022989"/>
    </source>
</evidence>
<keyword evidence="17" id="KW-1185">Reference proteome</keyword>
<evidence type="ECO:0000313" key="16">
    <source>
        <dbReference type="EMBL" id="QEE20800.1"/>
    </source>
</evidence>
<dbReference type="PANTHER" id="PTHR21248:SF22">
    <property type="entry name" value="PHOSPHOLIPASE D"/>
    <property type="match status" value="1"/>
</dbReference>
<keyword evidence="4" id="KW-1003">Cell membrane</keyword>
<evidence type="ECO:0000256" key="14">
    <source>
        <dbReference type="ARBA" id="ARBA00023264"/>
    </source>
</evidence>